<feature type="region of interest" description="Disordered" evidence="4">
    <location>
        <begin position="614"/>
        <end position="638"/>
    </location>
</feature>
<keyword evidence="8" id="KW-1185">Reference proteome</keyword>
<dbReference type="InterPro" id="IPR003591">
    <property type="entry name" value="Leu-rich_rpt_typical-subtyp"/>
</dbReference>
<dbReference type="SMART" id="SM00365">
    <property type="entry name" value="LRR_SD22"/>
    <property type="match status" value="4"/>
</dbReference>
<keyword evidence="5" id="KW-1133">Transmembrane helix</keyword>
<dbReference type="AlphaFoldDB" id="A0AAD4K3G2"/>
<dbReference type="InterPro" id="IPR001611">
    <property type="entry name" value="Leu-rich_rpt"/>
</dbReference>
<dbReference type="SMART" id="SM00369">
    <property type="entry name" value="LRR_TYP"/>
    <property type="match status" value="11"/>
</dbReference>
<evidence type="ECO:0008006" key="9">
    <source>
        <dbReference type="Google" id="ProtNLM"/>
    </source>
</evidence>
<accession>A0AAD4K3G2</accession>
<dbReference type="Proteomes" id="UP001200034">
    <property type="component" value="Unassembled WGS sequence"/>
</dbReference>
<feature type="transmembrane region" description="Helical" evidence="5">
    <location>
        <begin position="529"/>
        <end position="551"/>
    </location>
</feature>
<protein>
    <recommendedName>
        <fullName evidence="9">Insulin-like growth factor-binding protein complex acid labile subunit</fullName>
    </recommendedName>
</protein>
<dbReference type="PANTHER" id="PTHR24369:SF210">
    <property type="entry name" value="CHAOPTIN-RELATED"/>
    <property type="match status" value="1"/>
</dbReference>
<proteinExistence type="predicted"/>
<feature type="chain" id="PRO_5042162705" description="Insulin-like growth factor-binding protein complex acid labile subunit" evidence="6">
    <location>
        <begin position="18"/>
        <end position="785"/>
    </location>
</feature>
<keyword evidence="5" id="KW-0812">Transmembrane</keyword>
<keyword evidence="1" id="KW-0433">Leucine-rich repeat</keyword>
<evidence type="ECO:0000256" key="2">
    <source>
        <dbReference type="ARBA" id="ARBA00022729"/>
    </source>
</evidence>
<keyword evidence="3" id="KW-0677">Repeat</keyword>
<feature type="compositionally biased region" description="Basic residues" evidence="4">
    <location>
        <begin position="743"/>
        <end position="754"/>
    </location>
</feature>
<evidence type="ECO:0000313" key="7">
    <source>
        <dbReference type="EMBL" id="KAH8376852.1"/>
    </source>
</evidence>
<gene>
    <name evidence="7" type="ORF">KR093_001753</name>
</gene>
<evidence type="ECO:0000256" key="4">
    <source>
        <dbReference type="SAM" id="MobiDB-lite"/>
    </source>
</evidence>
<feature type="compositionally biased region" description="Polar residues" evidence="4">
    <location>
        <begin position="620"/>
        <end position="632"/>
    </location>
</feature>
<dbReference type="GO" id="GO:0005886">
    <property type="term" value="C:plasma membrane"/>
    <property type="evidence" value="ECO:0007669"/>
    <property type="project" value="TreeGrafter"/>
</dbReference>
<dbReference type="InterPro" id="IPR050541">
    <property type="entry name" value="LRR_TM_domain-containing"/>
</dbReference>
<dbReference type="Pfam" id="PF13516">
    <property type="entry name" value="LRR_6"/>
    <property type="match status" value="1"/>
</dbReference>
<dbReference type="Pfam" id="PF13855">
    <property type="entry name" value="LRR_8"/>
    <property type="match status" value="3"/>
</dbReference>
<dbReference type="InterPro" id="IPR032675">
    <property type="entry name" value="LRR_dom_sf"/>
</dbReference>
<keyword evidence="2 6" id="KW-0732">Signal</keyword>
<dbReference type="PANTHER" id="PTHR24369">
    <property type="entry name" value="ANTIGEN BSP, PUTATIVE-RELATED"/>
    <property type="match status" value="1"/>
</dbReference>
<dbReference type="EMBL" id="JAJJHW010001127">
    <property type="protein sequence ID" value="KAH8376852.1"/>
    <property type="molecule type" value="Genomic_DNA"/>
</dbReference>
<organism evidence="7 8">
    <name type="scientific">Drosophila rubida</name>
    <dbReference type="NCBI Taxonomy" id="30044"/>
    <lineage>
        <taxon>Eukaryota</taxon>
        <taxon>Metazoa</taxon>
        <taxon>Ecdysozoa</taxon>
        <taxon>Arthropoda</taxon>
        <taxon>Hexapoda</taxon>
        <taxon>Insecta</taxon>
        <taxon>Pterygota</taxon>
        <taxon>Neoptera</taxon>
        <taxon>Endopterygota</taxon>
        <taxon>Diptera</taxon>
        <taxon>Brachycera</taxon>
        <taxon>Muscomorpha</taxon>
        <taxon>Ephydroidea</taxon>
        <taxon>Drosophilidae</taxon>
        <taxon>Drosophila</taxon>
    </lineage>
</organism>
<evidence type="ECO:0000256" key="1">
    <source>
        <dbReference type="ARBA" id="ARBA00022614"/>
    </source>
</evidence>
<name>A0AAD4K3G2_9MUSC</name>
<evidence type="ECO:0000313" key="8">
    <source>
        <dbReference type="Proteomes" id="UP001200034"/>
    </source>
</evidence>
<evidence type="ECO:0000256" key="6">
    <source>
        <dbReference type="SAM" id="SignalP"/>
    </source>
</evidence>
<feature type="region of interest" description="Disordered" evidence="4">
    <location>
        <begin position="732"/>
        <end position="760"/>
    </location>
</feature>
<evidence type="ECO:0000256" key="3">
    <source>
        <dbReference type="ARBA" id="ARBA00022737"/>
    </source>
</evidence>
<dbReference type="PRINTS" id="PR00019">
    <property type="entry name" value="LEURICHRPT"/>
</dbReference>
<dbReference type="FunFam" id="3.80.10.10:FF:001164">
    <property type="entry name" value="GH01279p"/>
    <property type="match status" value="1"/>
</dbReference>
<keyword evidence="5" id="KW-0472">Membrane</keyword>
<comment type="caution">
    <text evidence="7">The sequence shown here is derived from an EMBL/GenBank/DDBJ whole genome shotgun (WGS) entry which is preliminary data.</text>
</comment>
<dbReference type="PROSITE" id="PS51450">
    <property type="entry name" value="LRR"/>
    <property type="match status" value="5"/>
</dbReference>
<evidence type="ECO:0000256" key="5">
    <source>
        <dbReference type="SAM" id="Phobius"/>
    </source>
</evidence>
<dbReference type="Gene3D" id="3.80.10.10">
    <property type="entry name" value="Ribonuclease Inhibitor"/>
    <property type="match status" value="3"/>
</dbReference>
<feature type="signal peptide" evidence="6">
    <location>
        <begin position="1"/>
        <end position="17"/>
    </location>
</feature>
<sequence length="785" mass="86892">MLLKWLLFSLCIMPAMFSNTRRKCPAECSCSMDDLDRYQAICTKGGLSSLSANQLDIDVKVIIVRGPRNSITIGPAMRQFTLLQVLRITDSNLPAIGAESLWGLKHLRILDLSKNNITNITENNFRGQDNLLELDLSKNKILRMASSTFRHLTDLRRLNLADNSIVELVQRNFFMLSRLKYLDLSGNPLQDLQPDVFRDVTEMKVLKCRNCQLKKINPQLYNLLPHLSELDLGRNEFKFLDKDEFHDVKSLTKVLLDGNQLSVVVDQLFRMQKSLNHLDLSYNRLAKVPNDSFLQLTNLTFLDLSYNKLVRLEPQSVRSLSNLRVLNISGNVLMDLREMHETFEVSLISLFIYTIFTYYPLLLLFTSILIPDLTHLAVADMGQLPVGLLAPFRQLRYLNISGNSLDNMALQVIDPCRELEFLDLSRNQLYGINADTALRIQGIRNVRLDNNPLICDECHMGKLINVVRQLQWKWDTYPICFLPKSLRGAEIINLDIGGLHTCLDYISDEEQNAASTSYNFLEHGGLNTLAILGGIIFVLIAVIILSLVACFSKNRARYYTREDHLTGSDSKCLEKNLEATTVTTLGNGGSPTTTTTLTLATSPAATAAAATSPLNGATNGHIQSPSNGNTPAHKTHDGGKEINFTFPIDDRVCTIDELVLPAATPAVAQVHAPHPSMGSLMYSVAQPTVAGGMGGTATVLAAASAAATVIPPGAPSPMPAPAPAEAVVVVLPPPPPPPQLPHQHQHHHHQHQHQHQQMGSLASLREVQQQLVHLSSTLEPLVSVN</sequence>
<reference evidence="7" key="1">
    <citation type="journal article" date="2021" name="Mol. Ecol. Resour.">
        <title>Phylogenomic analyses of the genus Drosophila reveals genomic signals of climate adaptation.</title>
        <authorList>
            <person name="Li F."/>
            <person name="Rane R.V."/>
            <person name="Luria V."/>
            <person name="Xiong Z."/>
            <person name="Chen J."/>
            <person name="Li Z."/>
            <person name="Catullo R.A."/>
            <person name="Griffin P.C."/>
            <person name="Schiffer M."/>
            <person name="Pearce S."/>
            <person name="Lee S.F."/>
            <person name="McElroy K."/>
            <person name="Stocker A."/>
            <person name="Shirriffs J."/>
            <person name="Cockerell F."/>
            <person name="Coppin C."/>
            <person name="Sgro C.M."/>
            <person name="Karger A."/>
            <person name="Cain J.W."/>
            <person name="Weber J.A."/>
            <person name="Santpere G."/>
            <person name="Kirschner M.W."/>
            <person name="Hoffmann A.A."/>
            <person name="Oakeshott J.G."/>
            <person name="Zhang G."/>
        </authorList>
    </citation>
    <scope>NUCLEOTIDE SEQUENCE</scope>
    <source>
        <strain evidence="7">BGI-SZ-2011g</strain>
    </source>
</reference>
<dbReference type="SUPFAM" id="SSF52058">
    <property type="entry name" value="L domain-like"/>
    <property type="match status" value="1"/>
</dbReference>